<keyword evidence="2" id="KW-1185">Reference proteome</keyword>
<dbReference type="AlphaFoldDB" id="A0A518B8A6"/>
<dbReference type="EMBL" id="CP036279">
    <property type="protein sequence ID" value="QDU63200.1"/>
    <property type="molecule type" value="Genomic_DNA"/>
</dbReference>
<organism evidence="1 2">
    <name type="scientific">Kolteria novifilia</name>
    <dbReference type="NCBI Taxonomy" id="2527975"/>
    <lineage>
        <taxon>Bacteria</taxon>
        <taxon>Pseudomonadati</taxon>
        <taxon>Planctomycetota</taxon>
        <taxon>Planctomycetia</taxon>
        <taxon>Kolteriales</taxon>
        <taxon>Kolteriaceae</taxon>
        <taxon>Kolteria</taxon>
    </lineage>
</organism>
<accession>A0A518B8A6</accession>
<evidence type="ECO:0000313" key="1">
    <source>
        <dbReference type="EMBL" id="QDU63200.1"/>
    </source>
</evidence>
<reference evidence="1 2" key="1">
    <citation type="submission" date="2019-02" db="EMBL/GenBank/DDBJ databases">
        <title>Deep-cultivation of Planctomycetes and their phenomic and genomic characterization uncovers novel biology.</title>
        <authorList>
            <person name="Wiegand S."/>
            <person name="Jogler M."/>
            <person name="Boedeker C."/>
            <person name="Pinto D."/>
            <person name="Vollmers J."/>
            <person name="Rivas-Marin E."/>
            <person name="Kohn T."/>
            <person name="Peeters S.H."/>
            <person name="Heuer A."/>
            <person name="Rast P."/>
            <person name="Oberbeckmann S."/>
            <person name="Bunk B."/>
            <person name="Jeske O."/>
            <person name="Meyerdierks A."/>
            <person name="Storesund J.E."/>
            <person name="Kallscheuer N."/>
            <person name="Luecker S."/>
            <person name="Lage O.M."/>
            <person name="Pohl T."/>
            <person name="Merkel B.J."/>
            <person name="Hornburger P."/>
            <person name="Mueller R.-W."/>
            <person name="Bruemmer F."/>
            <person name="Labrenz M."/>
            <person name="Spormann A.M."/>
            <person name="Op den Camp H."/>
            <person name="Overmann J."/>
            <person name="Amann R."/>
            <person name="Jetten M.S.M."/>
            <person name="Mascher T."/>
            <person name="Medema M.H."/>
            <person name="Devos D.P."/>
            <person name="Kaster A.-K."/>
            <person name="Ovreas L."/>
            <person name="Rohde M."/>
            <person name="Galperin M.Y."/>
            <person name="Jogler C."/>
        </authorList>
    </citation>
    <scope>NUCLEOTIDE SEQUENCE [LARGE SCALE GENOMIC DNA]</scope>
    <source>
        <strain evidence="1 2">Pan216</strain>
    </source>
</reference>
<evidence type="ECO:0000313" key="2">
    <source>
        <dbReference type="Proteomes" id="UP000317093"/>
    </source>
</evidence>
<dbReference type="KEGG" id="knv:Pan216_40750"/>
<sequence>MRFLSATWPGPSRRLVAPRLIARDITSFGPIANLVHLGTQAGFRDPPFGPDSPRVLLRAAPVRRGISPAVVHCSGDERCWSHQGNHDVETGSSLQET</sequence>
<protein>
    <submittedName>
        <fullName evidence="1">Uncharacterized protein</fullName>
    </submittedName>
</protein>
<name>A0A518B8A6_9BACT</name>
<dbReference type="Proteomes" id="UP000317093">
    <property type="component" value="Chromosome"/>
</dbReference>
<proteinExistence type="predicted"/>
<gene>
    <name evidence="1" type="ORF">Pan216_40750</name>
</gene>